<feature type="transmembrane region" description="Helical" evidence="1">
    <location>
        <begin position="41"/>
        <end position="60"/>
    </location>
</feature>
<accession>A0A4U6BRV5</accession>
<proteinExistence type="predicted"/>
<reference evidence="3 4" key="1">
    <citation type="submission" date="2019-04" db="EMBL/GenBank/DDBJ databases">
        <title>Whole genome sequencing of cave bacteria.</title>
        <authorList>
            <person name="Gan H.M."/>
            <person name="Barton H."/>
            <person name="Savka M.A."/>
        </authorList>
    </citation>
    <scope>NUCLEOTIDE SEQUENCE [LARGE SCALE GENOMIC DNA]</scope>
    <source>
        <strain evidence="3 4">LC387</strain>
    </source>
</reference>
<dbReference type="EMBL" id="LBIA02000001">
    <property type="protein sequence ID" value="TKT73339.1"/>
    <property type="molecule type" value="Genomic_DNA"/>
</dbReference>
<gene>
    <name evidence="2" type="ORF">HNQ36_000066</name>
    <name evidence="3" type="ORF">YH63_018990</name>
</gene>
<name>A0A4U6BRV5_9BRAD</name>
<organism evidence="3 4">
    <name type="scientific">Afipia massiliensis</name>
    <dbReference type="NCBI Taxonomy" id="211460"/>
    <lineage>
        <taxon>Bacteria</taxon>
        <taxon>Pseudomonadati</taxon>
        <taxon>Pseudomonadota</taxon>
        <taxon>Alphaproteobacteria</taxon>
        <taxon>Hyphomicrobiales</taxon>
        <taxon>Nitrobacteraceae</taxon>
        <taxon>Afipia</taxon>
    </lineage>
</organism>
<evidence type="ECO:0000313" key="4">
    <source>
        <dbReference type="Proteomes" id="UP000034832"/>
    </source>
</evidence>
<dbReference type="Proteomes" id="UP000521227">
    <property type="component" value="Unassembled WGS sequence"/>
</dbReference>
<keyword evidence="1" id="KW-0472">Membrane</keyword>
<dbReference type="AlphaFoldDB" id="A0A4U6BRV5"/>
<keyword evidence="1" id="KW-0812">Transmembrane</keyword>
<evidence type="ECO:0000313" key="5">
    <source>
        <dbReference type="Proteomes" id="UP000521227"/>
    </source>
</evidence>
<protein>
    <submittedName>
        <fullName evidence="3">Uncharacterized protein</fullName>
    </submittedName>
</protein>
<dbReference type="EMBL" id="JACHIJ010000001">
    <property type="protein sequence ID" value="MBB5050118.1"/>
    <property type="molecule type" value="Genomic_DNA"/>
</dbReference>
<evidence type="ECO:0000313" key="2">
    <source>
        <dbReference type="EMBL" id="MBB5050118.1"/>
    </source>
</evidence>
<reference evidence="2 5" key="2">
    <citation type="submission" date="2020-08" db="EMBL/GenBank/DDBJ databases">
        <title>Genomic Encyclopedia of Type Strains, Phase IV (KMG-IV): sequencing the most valuable type-strain genomes for metagenomic binning, comparative biology and taxonomic classification.</title>
        <authorList>
            <person name="Goeker M."/>
        </authorList>
    </citation>
    <scope>NUCLEOTIDE SEQUENCE [LARGE SCALE GENOMIC DNA]</scope>
    <source>
        <strain evidence="2 5">DSM 17498</strain>
    </source>
</reference>
<evidence type="ECO:0000313" key="3">
    <source>
        <dbReference type="EMBL" id="TKT73339.1"/>
    </source>
</evidence>
<keyword evidence="4" id="KW-1185">Reference proteome</keyword>
<evidence type="ECO:0000256" key="1">
    <source>
        <dbReference type="SAM" id="Phobius"/>
    </source>
</evidence>
<sequence>MYFVAGLLVVLSGLFYAADHGQLGRFGAQMCTYGDTFCRHPVYVLVGAGLAAVWGAFVSMK</sequence>
<dbReference type="Proteomes" id="UP000034832">
    <property type="component" value="Unassembled WGS sequence"/>
</dbReference>
<dbReference type="RefSeq" id="WP_046826263.1">
    <property type="nucleotide sequence ID" value="NZ_JACHIJ010000001.1"/>
</dbReference>
<dbReference type="OrthoDB" id="8253942at2"/>
<keyword evidence="1" id="KW-1133">Transmembrane helix</keyword>
<comment type="caution">
    <text evidence="3">The sequence shown here is derived from an EMBL/GenBank/DDBJ whole genome shotgun (WGS) entry which is preliminary data.</text>
</comment>